<dbReference type="PROSITE" id="PS50111">
    <property type="entry name" value="CHEMOTAXIS_TRANSDUC_2"/>
    <property type="match status" value="1"/>
</dbReference>
<dbReference type="EMBL" id="FUFT01000005">
    <property type="protein sequence ID" value="SJL83778.1"/>
    <property type="molecule type" value="Genomic_DNA"/>
</dbReference>
<evidence type="ECO:0000256" key="4">
    <source>
        <dbReference type="PROSITE-ProRule" id="PRU00284"/>
    </source>
</evidence>
<evidence type="ECO:0000313" key="8">
    <source>
        <dbReference type="EMBL" id="SJL83778.1"/>
    </source>
</evidence>
<evidence type="ECO:0000259" key="7">
    <source>
        <dbReference type="PROSITE" id="PS50111"/>
    </source>
</evidence>
<dbReference type="InterPro" id="IPR004089">
    <property type="entry name" value="MCPsignal_dom"/>
</dbReference>
<proteinExistence type="inferred from homology"/>
<dbReference type="Gene3D" id="1.10.287.950">
    <property type="entry name" value="Methyl-accepting chemotaxis protein"/>
    <property type="match status" value="1"/>
</dbReference>
<comment type="similarity">
    <text evidence="3">Belongs to the methyl-accepting chemotaxis (MCP) protein family.</text>
</comment>
<dbReference type="CDD" id="cd11386">
    <property type="entry name" value="MCP_signal"/>
    <property type="match status" value="1"/>
</dbReference>
<dbReference type="Pfam" id="PF12729">
    <property type="entry name" value="4HB_MCP_1"/>
    <property type="match status" value="1"/>
</dbReference>
<keyword evidence="5" id="KW-0175">Coiled coil</keyword>
<dbReference type="SUPFAM" id="SSF58104">
    <property type="entry name" value="Methyl-accepting chemotaxis protein (MCP) signaling domain"/>
    <property type="match status" value="1"/>
</dbReference>
<name>A0A1R4B4D3_9VIBR</name>
<evidence type="ECO:0000256" key="1">
    <source>
        <dbReference type="ARBA" id="ARBA00004370"/>
    </source>
</evidence>
<gene>
    <name evidence="8" type="primary">mcpS_1</name>
    <name evidence="8" type="ORF">VPAL9027_01756</name>
</gene>
<dbReference type="InterPro" id="IPR047347">
    <property type="entry name" value="YvaQ-like_sensor"/>
</dbReference>
<dbReference type="FunFam" id="1.10.287.950:FF:000001">
    <property type="entry name" value="Methyl-accepting chemotaxis sensory transducer"/>
    <property type="match status" value="1"/>
</dbReference>
<dbReference type="GO" id="GO:0004888">
    <property type="term" value="F:transmembrane signaling receptor activity"/>
    <property type="evidence" value="ECO:0007669"/>
    <property type="project" value="InterPro"/>
</dbReference>
<feature type="coiled-coil region" evidence="5">
    <location>
        <begin position="450"/>
        <end position="477"/>
    </location>
</feature>
<protein>
    <submittedName>
        <fullName evidence="8">Methyl-accepting chemotaxis protein McpS</fullName>
    </submittedName>
</protein>
<reference evidence="8 9" key="1">
    <citation type="submission" date="2017-02" db="EMBL/GenBank/DDBJ databases">
        <authorList>
            <person name="Peterson S.W."/>
        </authorList>
    </citation>
    <scope>NUCLEOTIDE SEQUENCE [LARGE SCALE GENOMIC DNA]</scope>
    <source>
        <strain evidence="8 9">CECT 9027</strain>
    </source>
</reference>
<dbReference type="GO" id="GO:0006935">
    <property type="term" value="P:chemotaxis"/>
    <property type="evidence" value="ECO:0007669"/>
    <property type="project" value="InterPro"/>
</dbReference>
<feature type="transmembrane region" description="Helical" evidence="6">
    <location>
        <begin position="187"/>
        <end position="207"/>
    </location>
</feature>
<keyword evidence="6" id="KW-0812">Transmembrane</keyword>
<dbReference type="CDD" id="cd19411">
    <property type="entry name" value="MCP2201-like_sensor"/>
    <property type="match status" value="1"/>
</dbReference>
<keyword evidence="6" id="KW-1133">Transmembrane helix</keyword>
<dbReference type="InterPro" id="IPR004090">
    <property type="entry name" value="Chemotax_Me-accpt_rcpt"/>
</dbReference>
<dbReference type="OrthoDB" id="2489132at2"/>
<dbReference type="Pfam" id="PF00015">
    <property type="entry name" value="MCPsignal"/>
    <property type="match status" value="1"/>
</dbReference>
<comment type="subcellular location">
    <subcellularLocation>
        <location evidence="1">Membrane</location>
    </subcellularLocation>
</comment>
<dbReference type="SMART" id="SM00283">
    <property type="entry name" value="MA"/>
    <property type="match status" value="1"/>
</dbReference>
<dbReference type="STRING" id="1918946.VPAL9027_01756"/>
<dbReference type="AlphaFoldDB" id="A0A1R4B4D3"/>
<evidence type="ECO:0000313" key="9">
    <source>
        <dbReference type="Proteomes" id="UP000189475"/>
    </source>
</evidence>
<keyword evidence="2 4" id="KW-0807">Transducer</keyword>
<dbReference type="Proteomes" id="UP000189475">
    <property type="component" value="Unassembled WGS sequence"/>
</dbReference>
<keyword evidence="9" id="KW-1185">Reference proteome</keyword>
<sequence length="540" mass="58458">MTINMRLTVGFGVILLMMLTLTIIGTSRVNQIDSNITEINDLNSVKQRNAINFRGSVHDRAIAIRDVVLLRNNTDLQNTITLINKLNDDYQVSHKKMSVLRNDMSADERALLTKINDIESHTVPLVNNIIAAKQANNIDLATKLLLDDARPSFVEWLNTINQFINLEEQKNNILTDKTRSITSSFEIWMISLSVLAVIIGIVVAYVISKQIKNAVGGEPHEAAEAIARIAKGDLTTQINSCSPNSMMASIQIMQKELKTIVNNIMQSSQALSSHSESVAFGSQQALNAADSQVTLTDSAVESLTDMSHSIDAVASAVKQTEDNSKITAQLSQQGSASVDKVESEIREISTAINATVSQVNVLQADVKNIGDILSVIRSISDQTNLLALNAAIEAARAGESGRGFAVVADEVRQLAKRTGDATGDIEKMISQIQDNTQASVTSMETTVPQVENGLALMNEANKLLKEIEQQANDSLDKVLEVVDSTSAQVATAAQISAGVEDIASMSKDTSLSLKNNAQEAVALADLSKTLKQYMSYFKVE</sequence>
<dbReference type="PANTHER" id="PTHR32089:SF112">
    <property type="entry name" value="LYSOZYME-LIKE PROTEIN-RELATED"/>
    <property type="match status" value="1"/>
</dbReference>
<evidence type="ECO:0000256" key="6">
    <source>
        <dbReference type="SAM" id="Phobius"/>
    </source>
</evidence>
<keyword evidence="6" id="KW-0472">Membrane</keyword>
<dbReference type="RefSeq" id="WP_077314192.1">
    <property type="nucleotide sequence ID" value="NZ_AP024888.1"/>
</dbReference>
<dbReference type="GO" id="GO:0016020">
    <property type="term" value="C:membrane"/>
    <property type="evidence" value="ECO:0007669"/>
    <property type="project" value="UniProtKB-SubCell"/>
</dbReference>
<evidence type="ECO:0000256" key="3">
    <source>
        <dbReference type="ARBA" id="ARBA00029447"/>
    </source>
</evidence>
<evidence type="ECO:0000256" key="5">
    <source>
        <dbReference type="SAM" id="Coils"/>
    </source>
</evidence>
<dbReference type="PRINTS" id="PR00260">
    <property type="entry name" value="CHEMTRNSDUCR"/>
</dbReference>
<dbReference type="GO" id="GO:0007165">
    <property type="term" value="P:signal transduction"/>
    <property type="evidence" value="ECO:0007669"/>
    <property type="project" value="UniProtKB-KW"/>
</dbReference>
<feature type="domain" description="Methyl-accepting transducer" evidence="7">
    <location>
        <begin position="267"/>
        <end position="503"/>
    </location>
</feature>
<evidence type="ECO:0000256" key="2">
    <source>
        <dbReference type="ARBA" id="ARBA00023224"/>
    </source>
</evidence>
<dbReference type="PANTHER" id="PTHR32089">
    <property type="entry name" value="METHYL-ACCEPTING CHEMOTAXIS PROTEIN MCPB"/>
    <property type="match status" value="1"/>
</dbReference>
<accession>A0A1R4B4D3</accession>
<dbReference type="InterPro" id="IPR024478">
    <property type="entry name" value="HlyB_4HB_MCP"/>
</dbReference>
<organism evidence="8 9">
    <name type="scientific">Vibrio palustris</name>
    <dbReference type="NCBI Taxonomy" id="1918946"/>
    <lineage>
        <taxon>Bacteria</taxon>
        <taxon>Pseudomonadati</taxon>
        <taxon>Pseudomonadota</taxon>
        <taxon>Gammaproteobacteria</taxon>
        <taxon>Vibrionales</taxon>
        <taxon>Vibrionaceae</taxon>
        <taxon>Vibrio</taxon>
    </lineage>
</organism>